<dbReference type="PANTHER" id="PTHR43757:SF14">
    <property type="entry name" value="GLYCINE CLEAVAGE T-PROTEIN FAMILY"/>
    <property type="match status" value="1"/>
</dbReference>
<keyword evidence="1" id="KW-0809">Transit peptide</keyword>
<accession>A7NPT7</accession>
<dbReference type="InterPro" id="IPR006222">
    <property type="entry name" value="GCVT_N"/>
</dbReference>
<dbReference type="AlphaFoldDB" id="A7NPT7"/>
<dbReference type="Gene3D" id="3.30.1360.120">
    <property type="entry name" value="Probable tRNA modification gtpase trme, domain 1"/>
    <property type="match status" value="1"/>
</dbReference>
<evidence type="ECO:0000313" key="4">
    <source>
        <dbReference type="EMBL" id="ABU59583.1"/>
    </source>
</evidence>
<dbReference type="InterPro" id="IPR027266">
    <property type="entry name" value="TrmE/GcvT-like"/>
</dbReference>
<dbReference type="InterPro" id="IPR028896">
    <property type="entry name" value="GcvT/YgfZ/DmdA"/>
</dbReference>
<dbReference type="SUPFAM" id="SSF103025">
    <property type="entry name" value="Folate-binding domain"/>
    <property type="match status" value="1"/>
</dbReference>
<dbReference type="InterPro" id="IPR017703">
    <property type="entry name" value="YgfZ/GCV_T_CS"/>
</dbReference>
<dbReference type="InterPro" id="IPR029043">
    <property type="entry name" value="GcvT/YgfZ_C"/>
</dbReference>
<dbReference type="PIRSF" id="PIRSF006487">
    <property type="entry name" value="GcvT"/>
    <property type="match status" value="1"/>
</dbReference>
<keyword evidence="5" id="KW-1185">Reference proteome</keyword>
<keyword evidence="4" id="KW-0808">Transferase</keyword>
<evidence type="ECO:0000256" key="1">
    <source>
        <dbReference type="ARBA" id="ARBA00022946"/>
    </source>
</evidence>
<evidence type="ECO:0000313" key="5">
    <source>
        <dbReference type="Proteomes" id="UP000000263"/>
    </source>
</evidence>
<evidence type="ECO:0000259" key="3">
    <source>
        <dbReference type="Pfam" id="PF08669"/>
    </source>
</evidence>
<dbReference type="PANTHER" id="PTHR43757">
    <property type="entry name" value="AMINOMETHYLTRANSFERASE"/>
    <property type="match status" value="1"/>
</dbReference>
<dbReference type="EMBL" id="CP000804">
    <property type="protein sequence ID" value="ABU59583.1"/>
    <property type="molecule type" value="Genomic_DNA"/>
</dbReference>
<evidence type="ECO:0000259" key="2">
    <source>
        <dbReference type="Pfam" id="PF01571"/>
    </source>
</evidence>
<dbReference type="STRING" id="383372.Rcas_3533"/>
<proteinExistence type="predicted"/>
<dbReference type="GO" id="GO:0016740">
    <property type="term" value="F:transferase activity"/>
    <property type="evidence" value="ECO:0007669"/>
    <property type="project" value="UniProtKB-KW"/>
</dbReference>
<dbReference type="eggNOG" id="COG0404">
    <property type="taxonomic scope" value="Bacteria"/>
</dbReference>
<protein>
    <submittedName>
        <fullName evidence="4">Glycine cleavage T protein (Aminomethyl transferase)</fullName>
    </submittedName>
</protein>
<organism evidence="4 5">
    <name type="scientific">Roseiflexus castenholzii (strain DSM 13941 / HLO8)</name>
    <dbReference type="NCBI Taxonomy" id="383372"/>
    <lineage>
        <taxon>Bacteria</taxon>
        <taxon>Bacillati</taxon>
        <taxon>Chloroflexota</taxon>
        <taxon>Chloroflexia</taxon>
        <taxon>Chloroflexales</taxon>
        <taxon>Roseiflexineae</taxon>
        <taxon>Roseiflexaceae</taxon>
        <taxon>Roseiflexus</taxon>
    </lineage>
</organism>
<dbReference type="SUPFAM" id="SSF101790">
    <property type="entry name" value="Aminomethyltransferase beta-barrel domain"/>
    <property type="match status" value="1"/>
</dbReference>
<name>A7NPT7_ROSCS</name>
<sequence length="337" mass="36104">MFTGHWYNTECLEMIMPVNETSYTGALEHVAIADERAAGRIFMRGRDRAALLHRLSTNDIERLNPGEGTLTALTTPIGRIIDLLTVHALDDTLLIVTSPDQGPPVFGHLRRNIFFNDQVTLEPAGRTYTQVAVYGPQAARTLAELIGAEIHLPLHGITPATLAGVSLLLARRKPIGGDSFTLYVPSDGADAVYAALLTAGAAALDAETLDVLRVEQGYGAFGRELSQEYIPLETGLLDAVSFTKGCYVGQEIIARMESRGRLAKRLCGLRLSHPVVAPAKLQVDGRDAGDLTSAVVSPRFGPIALAYVRTAYAEPGTVVGVDGFTATGRVIELPFAV</sequence>
<dbReference type="Pfam" id="PF08669">
    <property type="entry name" value="GCV_T_C"/>
    <property type="match status" value="1"/>
</dbReference>
<dbReference type="NCBIfam" id="TIGR03317">
    <property type="entry name" value="ygfZ_signature"/>
    <property type="match status" value="1"/>
</dbReference>
<dbReference type="InterPro" id="IPR013977">
    <property type="entry name" value="GcvT_C"/>
</dbReference>
<gene>
    <name evidence="4" type="ordered locus">Rcas_3533</name>
</gene>
<dbReference type="KEGG" id="rca:Rcas_3533"/>
<reference evidence="4 5" key="1">
    <citation type="submission" date="2007-08" db="EMBL/GenBank/DDBJ databases">
        <title>Complete sequence of Roseiflexus castenholzii DSM 13941.</title>
        <authorList>
            <consortium name="US DOE Joint Genome Institute"/>
            <person name="Copeland A."/>
            <person name="Lucas S."/>
            <person name="Lapidus A."/>
            <person name="Barry K."/>
            <person name="Glavina del Rio T."/>
            <person name="Dalin E."/>
            <person name="Tice H."/>
            <person name="Pitluck S."/>
            <person name="Thompson L.S."/>
            <person name="Brettin T."/>
            <person name="Bruce D."/>
            <person name="Detter J.C."/>
            <person name="Han C."/>
            <person name="Tapia R."/>
            <person name="Schmutz J."/>
            <person name="Larimer F."/>
            <person name="Land M."/>
            <person name="Hauser L."/>
            <person name="Kyrpides N."/>
            <person name="Mikhailova N."/>
            <person name="Bryant D.A."/>
            <person name="Hanada S."/>
            <person name="Tsukatani Y."/>
            <person name="Richardson P."/>
        </authorList>
    </citation>
    <scope>NUCLEOTIDE SEQUENCE [LARGE SCALE GENOMIC DNA]</scope>
    <source>
        <strain evidence="5">DSM 13941 / HLO8</strain>
    </source>
</reference>
<feature type="domain" description="Aminomethyltransferase C-terminal" evidence="3">
    <location>
        <begin position="264"/>
        <end position="335"/>
    </location>
</feature>
<dbReference type="HOGENOM" id="CLU_007884_6_3_0"/>
<dbReference type="Pfam" id="PF01571">
    <property type="entry name" value="GCV_T"/>
    <property type="match status" value="1"/>
</dbReference>
<dbReference type="Proteomes" id="UP000000263">
    <property type="component" value="Chromosome"/>
</dbReference>
<feature type="domain" description="GCVT N-terminal" evidence="2">
    <location>
        <begin position="15"/>
        <end position="244"/>
    </location>
</feature>